<dbReference type="AlphaFoldDB" id="A0A8X6XRA1"/>
<sequence>MIEAAVSRKNMWLVRVAAVTLGRSGCPCVPFCLHSDPPPPVLVEVGNRVDVPLKPGVQLVDSTIATRPPPTQRDSKDSSV</sequence>
<organism evidence="2 3">
    <name type="scientific">Trichonephila inaurata madagascariensis</name>
    <dbReference type="NCBI Taxonomy" id="2747483"/>
    <lineage>
        <taxon>Eukaryota</taxon>
        <taxon>Metazoa</taxon>
        <taxon>Ecdysozoa</taxon>
        <taxon>Arthropoda</taxon>
        <taxon>Chelicerata</taxon>
        <taxon>Arachnida</taxon>
        <taxon>Araneae</taxon>
        <taxon>Araneomorphae</taxon>
        <taxon>Entelegynae</taxon>
        <taxon>Araneoidea</taxon>
        <taxon>Nephilidae</taxon>
        <taxon>Trichonephila</taxon>
        <taxon>Trichonephila inaurata</taxon>
    </lineage>
</organism>
<proteinExistence type="predicted"/>
<evidence type="ECO:0000256" key="1">
    <source>
        <dbReference type="SAM" id="MobiDB-lite"/>
    </source>
</evidence>
<evidence type="ECO:0000313" key="3">
    <source>
        <dbReference type="Proteomes" id="UP000886998"/>
    </source>
</evidence>
<dbReference type="EMBL" id="BMAV01012227">
    <property type="protein sequence ID" value="GFY58748.1"/>
    <property type="molecule type" value="Genomic_DNA"/>
</dbReference>
<feature type="region of interest" description="Disordered" evidence="1">
    <location>
        <begin position="60"/>
        <end position="80"/>
    </location>
</feature>
<dbReference type="Proteomes" id="UP000886998">
    <property type="component" value="Unassembled WGS sequence"/>
</dbReference>
<dbReference type="OrthoDB" id="10479043at2759"/>
<evidence type="ECO:0000313" key="2">
    <source>
        <dbReference type="EMBL" id="GFY58748.1"/>
    </source>
</evidence>
<protein>
    <submittedName>
        <fullName evidence="2">Uncharacterized protein</fullName>
    </submittedName>
</protein>
<keyword evidence="3" id="KW-1185">Reference proteome</keyword>
<reference evidence="2" key="1">
    <citation type="submission" date="2020-08" db="EMBL/GenBank/DDBJ databases">
        <title>Multicomponent nature underlies the extraordinary mechanical properties of spider dragline silk.</title>
        <authorList>
            <person name="Kono N."/>
            <person name="Nakamura H."/>
            <person name="Mori M."/>
            <person name="Yoshida Y."/>
            <person name="Ohtoshi R."/>
            <person name="Malay A.D."/>
            <person name="Moran D.A.P."/>
            <person name="Tomita M."/>
            <person name="Numata K."/>
            <person name="Arakawa K."/>
        </authorList>
    </citation>
    <scope>NUCLEOTIDE SEQUENCE</scope>
</reference>
<comment type="caution">
    <text evidence="2">The sequence shown here is derived from an EMBL/GenBank/DDBJ whole genome shotgun (WGS) entry which is preliminary data.</text>
</comment>
<name>A0A8X6XRA1_9ARAC</name>
<accession>A0A8X6XRA1</accession>
<gene>
    <name evidence="2" type="ORF">TNIN_268031</name>
</gene>